<dbReference type="Proteomes" id="UP000308836">
    <property type="component" value="Unassembled WGS sequence"/>
</dbReference>
<reference evidence="1" key="1">
    <citation type="submission" date="2019-04" db="EMBL/GenBank/DDBJ databases">
        <title>Microbes associate with the intestines of laboratory mice.</title>
        <authorList>
            <person name="Navarre W."/>
            <person name="Wong E."/>
            <person name="Huang K."/>
            <person name="Tropini C."/>
            <person name="Ng K."/>
            <person name="Yu B."/>
        </authorList>
    </citation>
    <scope>NUCLEOTIDE SEQUENCE</scope>
    <source>
        <strain evidence="1">NM09_H32</strain>
    </source>
</reference>
<comment type="caution">
    <text evidence="1">The sequence shown here is derived from an EMBL/GenBank/DDBJ whole genome shotgun (WGS) entry which is preliminary data.</text>
</comment>
<organism evidence="1 2">
    <name type="scientific">Dubosiella muris</name>
    <dbReference type="NCBI Taxonomy" id="3038133"/>
    <lineage>
        <taxon>Bacteria</taxon>
        <taxon>Bacillati</taxon>
        <taxon>Bacillota</taxon>
        <taxon>Erysipelotrichia</taxon>
        <taxon>Erysipelotrichales</taxon>
        <taxon>Erysipelotrichaceae</taxon>
        <taxon>Dubosiella</taxon>
    </lineage>
</organism>
<gene>
    <name evidence="1" type="ORF">E5336_03700</name>
</gene>
<accession>A0AC61R968</accession>
<protein>
    <submittedName>
        <fullName evidence="1">Tetratricopeptide repeat protein</fullName>
    </submittedName>
</protein>
<name>A0AC61R968_9FIRM</name>
<evidence type="ECO:0000313" key="2">
    <source>
        <dbReference type="Proteomes" id="UP000308836"/>
    </source>
</evidence>
<keyword evidence="2" id="KW-1185">Reference proteome</keyword>
<evidence type="ECO:0000313" key="1">
    <source>
        <dbReference type="EMBL" id="TGY66640.1"/>
    </source>
</evidence>
<proteinExistence type="predicted"/>
<dbReference type="EMBL" id="SRYG01000005">
    <property type="protein sequence ID" value="TGY66640.1"/>
    <property type="molecule type" value="Genomic_DNA"/>
</dbReference>
<sequence>MKNTFYQHYIKWLRDFFYIGQSEIADTLYMSVSAYSKMEQGKKTIQDEDFEAIIHFYEGRKESYSFCFDEEKEEKANALIRQCIVSFVYRSQKEMLPELENYLSDPTNLHSLAFFETKLLEMIYEYFADLPFQERLPFLLEHMDLFNTTAQSMIYDLYGLSKLRTYDETAIECFQTAKSLSVLLNIPGWLGLIDYHLIITYLRFMQPEKSFPFFEECGKDLQNSGSHRRILDLHLNQAQCYMKLGLREEADSLFQTMLQTYNQVEEEDFLKSIYGNYSWNQLIQKNYSFAIDLVNKALAYNSKFPDLYITLAYSNYQLGQPEDALDAIAAFRRQNRKDPRSKMVLKFLEVLENFLLGRKKTFERLASQLLLQLEKWRDLEVDLFVYQMLIDHYTGMEDEHSLCVIQAKLIDFLMR</sequence>